<dbReference type="Proteomes" id="UP001589865">
    <property type="component" value="Unassembled WGS sequence"/>
</dbReference>
<sequence>MITADLDAILAGLHRATIAEDWPRVRSMHDRLIEARDRVEAMEQHGTVLPFADARPAATAVTGNVVRGPWGSVA</sequence>
<protein>
    <submittedName>
        <fullName evidence="1">Uncharacterized protein</fullName>
    </submittedName>
</protein>
<name>A0ABV6JQG0_9PROT</name>
<organism evidence="1 2">
    <name type="scientific">Roseomonas elaeocarpi</name>
    <dbReference type="NCBI Taxonomy" id="907779"/>
    <lineage>
        <taxon>Bacteria</taxon>
        <taxon>Pseudomonadati</taxon>
        <taxon>Pseudomonadota</taxon>
        <taxon>Alphaproteobacteria</taxon>
        <taxon>Acetobacterales</taxon>
        <taxon>Roseomonadaceae</taxon>
        <taxon>Roseomonas</taxon>
    </lineage>
</organism>
<evidence type="ECO:0000313" key="2">
    <source>
        <dbReference type="Proteomes" id="UP001589865"/>
    </source>
</evidence>
<comment type="caution">
    <text evidence="1">The sequence shown here is derived from an EMBL/GenBank/DDBJ whole genome shotgun (WGS) entry which is preliminary data.</text>
</comment>
<accession>A0ABV6JQG0</accession>
<dbReference type="RefSeq" id="WP_377043683.1">
    <property type="nucleotide sequence ID" value="NZ_JBHLUN010000005.1"/>
</dbReference>
<dbReference type="EMBL" id="JBHLUN010000005">
    <property type="protein sequence ID" value="MFC0407949.1"/>
    <property type="molecule type" value="Genomic_DNA"/>
</dbReference>
<gene>
    <name evidence="1" type="ORF">ACFFGY_06780</name>
</gene>
<keyword evidence="2" id="KW-1185">Reference proteome</keyword>
<evidence type="ECO:0000313" key="1">
    <source>
        <dbReference type="EMBL" id="MFC0407949.1"/>
    </source>
</evidence>
<reference evidence="1 2" key="1">
    <citation type="submission" date="2024-09" db="EMBL/GenBank/DDBJ databases">
        <authorList>
            <person name="Sun Q."/>
            <person name="Mori K."/>
        </authorList>
    </citation>
    <scope>NUCLEOTIDE SEQUENCE [LARGE SCALE GENOMIC DNA]</scope>
    <source>
        <strain evidence="1 2">TBRC 5777</strain>
    </source>
</reference>
<proteinExistence type="predicted"/>